<keyword evidence="4" id="KW-1185">Reference proteome</keyword>
<feature type="region of interest" description="Disordered" evidence="1">
    <location>
        <begin position="204"/>
        <end position="229"/>
    </location>
</feature>
<dbReference type="VEuPathDB" id="FungiDB:PC9H_008735"/>
<comment type="caution">
    <text evidence="3">The sequence shown here is derived from an EMBL/GenBank/DDBJ whole genome shotgun (WGS) entry which is preliminary data.</text>
</comment>
<dbReference type="OrthoDB" id="3241054at2759"/>
<name>A0A8H6ZRP3_PLEOS</name>
<evidence type="ECO:0000256" key="2">
    <source>
        <dbReference type="SAM" id="SignalP"/>
    </source>
</evidence>
<dbReference type="RefSeq" id="XP_036629671.1">
    <property type="nucleotide sequence ID" value="XM_036778243.1"/>
</dbReference>
<evidence type="ECO:0000256" key="1">
    <source>
        <dbReference type="SAM" id="MobiDB-lite"/>
    </source>
</evidence>
<proteinExistence type="predicted"/>
<dbReference type="Proteomes" id="UP000623687">
    <property type="component" value="Unassembled WGS sequence"/>
</dbReference>
<reference evidence="3" key="1">
    <citation type="submission" date="2019-07" db="EMBL/GenBank/DDBJ databases">
        <authorList>
            <person name="Palmer J.M."/>
        </authorList>
    </citation>
    <scope>NUCLEOTIDE SEQUENCE</scope>
    <source>
        <strain evidence="3">PC9</strain>
    </source>
</reference>
<sequence length="245" mass="23306">MFSTKSVFGAILALAFSVQVSAHAGATPALGVAGQITRGDVERPSTANPCGEVNIAQNLNTATPIVAAADGTFTATVQNFNGGRDGSRQFTVAIDAAAAGTNFVPATVTKNGDPAPAAVGTEQLVGQLPAGTTCTGGQAGNLCLAQFKSSAGFGNCAVIQQGAAAAAGNAAATAGNAAAGNAVAGAIGAGAAGGAAAAAAASAAGTGRGRRPQGGRGRGRNAAAAAGTRAPRALLHALRTAEEKL</sequence>
<dbReference type="AlphaFoldDB" id="A0A8H6ZRP3"/>
<gene>
    <name evidence="3" type="ORF">PC9H_008735</name>
</gene>
<protein>
    <submittedName>
        <fullName evidence="3">Uncharacterized protein</fullName>
    </submittedName>
</protein>
<feature type="chain" id="PRO_5034949579" evidence="2">
    <location>
        <begin position="23"/>
        <end position="245"/>
    </location>
</feature>
<organism evidence="3 4">
    <name type="scientific">Pleurotus ostreatus</name>
    <name type="common">Oyster mushroom</name>
    <name type="synonym">White-rot fungus</name>
    <dbReference type="NCBI Taxonomy" id="5322"/>
    <lineage>
        <taxon>Eukaryota</taxon>
        <taxon>Fungi</taxon>
        <taxon>Dikarya</taxon>
        <taxon>Basidiomycota</taxon>
        <taxon>Agaricomycotina</taxon>
        <taxon>Agaricomycetes</taxon>
        <taxon>Agaricomycetidae</taxon>
        <taxon>Agaricales</taxon>
        <taxon>Pleurotineae</taxon>
        <taxon>Pleurotaceae</taxon>
        <taxon>Pleurotus</taxon>
    </lineage>
</organism>
<evidence type="ECO:0000313" key="4">
    <source>
        <dbReference type="Proteomes" id="UP000623687"/>
    </source>
</evidence>
<feature type="signal peptide" evidence="2">
    <location>
        <begin position="1"/>
        <end position="22"/>
    </location>
</feature>
<keyword evidence="2" id="KW-0732">Signal</keyword>
<dbReference type="GeneID" id="59378553"/>
<accession>A0A8H6ZRP3</accession>
<evidence type="ECO:0000313" key="3">
    <source>
        <dbReference type="EMBL" id="KAF7426367.1"/>
    </source>
</evidence>
<feature type="compositionally biased region" description="Basic residues" evidence="1">
    <location>
        <begin position="208"/>
        <end position="219"/>
    </location>
</feature>
<feature type="compositionally biased region" description="Low complexity" evidence="1">
    <location>
        <begin position="220"/>
        <end position="229"/>
    </location>
</feature>
<dbReference type="EMBL" id="JACETU010000006">
    <property type="protein sequence ID" value="KAF7426367.1"/>
    <property type="molecule type" value="Genomic_DNA"/>
</dbReference>